<feature type="region of interest" description="Disordered" evidence="1">
    <location>
        <begin position="88"/>
        <end position="145"/>
    </location>
</feature>
<evidence type="ECO:0000256" key="1">
    <source>
        <dbReference type="SAM" id="MobiDB-lite"/>
    </source>
</evidence>
<dbReference type="EnsemblMetazoa" id="G1641.1">
    <property type="protein sequence ID" value="G1641.1:cds"/>
    <property type="gene ID" value="G1641"/>
</dbReference>
<protein>
    <submittedName>
        <fullName evidence="2">Uncharacterized protein</fullName>
    </submittedName>
</protein>
<evidence type="ECO:0000313" key="3">
    <source>
        <dbReference type="Proteomes" id="UP000005408"/>
    </source>
</evidence>
<feature type="compositionally biased region" description="Acidic residues" evidence="1">
    <location>
        <begin position="130"/>
        <end position="145"/>
    </location>
</feature>
<evidence type="ECO:0000313" key="2">
    <source>
        <dbReference type="EnsemblMetazoa" id="G1641.1:cds"/>
    </source>
</evidence>
<organism evidence="2 3">
    <name type="scientific">Magallana gigas</name>
    <name type="common">Pacific oyster</name>
    <name type="synonym">Crassostrea gigas</name>
    <dbReference type="NCBI Taxonomy" id="29159"/>
    <lineage>
        <taxon>Eukaryota</taxon>
        <taxon>Metazoa</taxon>
        <taxon>Spiralia</taxon>
        <taxon>Lophotrochozoa</taxon>
        <taxon>Mollusca</taxon>
        <taxon>Bivalvia</taxon>
        <taxon>Autobranchia</taxon>
        <taxon>Pteriomorphia</taxon>
        <taxon>Ostreida</taxon>
        <taxon>Ostreoidea</taxon>
        <taxon>Ostreidae</taxon>
        <taxon>Magallana</taxon>
    </lineage>
</organism>
<keyword evidence="3" id="KW-1185">Reference proteome</keyword>
<dbReference type="AlphaFoldDB" id="A0A8W8IYE6"/>
<accession>A0A8W8IYE6</accession>
<reference evidence="2" key="1">
    <citation type="submission" date="2022-08" db="UniProtKB">
        <authorList>
            <consortium name="EnsemblMetazoa"/>
        </authorList>
    </citation>
    <scope>IDENTIFICATION</scope>
    <source>
        <strain evidence="2">05x7-T-G4-1.051#20</strain>
    </source>
</reference>
<proteinExistence type="predicted"/>
<name>A0A8W8IYE6_MAGGI</name>
<feature type="compositionally biased region" description="Basic and acidic residues" evidence="1">
    <location>
        <begin position="88"/>
        <end position="101"/>
    </location>
</feature>
<sequence>MLHSNSSRSKHSSTGSGLGWEPLHKPQWYSTCYACPPDVLQTELVPFLSLIDVTLHDPGYNAQFSFSGQISFINEITKFSNVRTRSEKLNDKDLGVDKDSQETGNSEETAWPNKMEEDNISYSQSKVVTEEMEEEEEYEITEFDD</sequence>
<dbReference type="Proteomes" id="UP000005408">
    <property type="component" value="Unassembled WGS sequence"/>
</dbReference>